<feature type="transmembrane region" description="Helical" evidence="7">
    <location>
        <begin position="343"/>
        <end position="365"/>
    </location>
</feature>
<keyword evidence="5 7" id="KW-1133">Transmembrane helix</keyword>
<feature type="transmembrane region" description="Helical" evidence="7">
    <location>
        <begin position="15"/>
        <end position="36"/>
    </location>
</feature>
<evidence type="ECO:0000256" key="1">
    <source>
        <dbReference type="ARBA" id="ARBA00004651"/>
    </source>
</evidence>
<feature type="transmembrane region" description="Helical" evidence="7">
    <location>
        <begin position="232"/>
        <end position="251"/>
    </location>
</feature>
<keyword evidence="4 7" id="KW-0812">Transmembrane</keyword>
<feature type="transmembrane region" description="Helical" evidence="7">
    <location>
        <begin position="116"/>
        <end position="138"/>
    </location>
</feature>
<feature type="transmembrane region" description="Helical" evidence="7">
    <location>
        <begin position="150"/>
        <end position="179"/>
    </location>
</feature>
<feature type="transmembrane region" description="Helical" evidence="7">
    <location>
        <begin position="86"/>
        <end position="110"/>
    </location>
</feature>
<reference evidence="8 9" key="1">
    <citation type="submission" date="2023-02" db="EMBL/GenBank/DDBJ databases">
        <title>Population genomics of bacteria associated with diatom.</title>
        <authorList>
            <person name="Xie J."/>
            <person name="Wang H."/>
        </authorList>
    </citation>
    <scope>NUCLEOTIDE SEQUENCE [LARGE SCALE GENOMIC DNA]</scope>
    <source>
        <strain evidence="8 9">PT47_8</strain>
    </source>
</reference>
<dbReference type="NCBIfam" id="TIGR00937">
    <property type="entry name" value="2A51"/>
    <property type="match status" value="1"/>
</dbReference>
<evidence type="ECO:0000256" key="2">
    <source>
        <dbReference type="ARBA" id="ARBA00005262"/>
    </source>
</evidence>
<evidence type="ECO:0000256" key="7">
    <source>
        <dbReference type="SAM" id="Phobius"/>
    </source>
</evidence>
<comment type="subcellular location">
    <subcellularLocation>
        <location evidence="1">Cell membrane</location>
        <topology evidence="1">Multi-pass membrane protein</topology>
    </subcellularLocation>
</comment>
<comment type="similarity">
    <text evidence="2">Belongs to the chromate ion transporter (CHR) (TC 2.A.51) family.</text>
</comment>
<sequence>MSASFTPDRPDLRDLFRVFLRIGLLSFGGPAAQIALMHRELVEQRPWLSEDEFLRGLSFCMLLPGPEAMQLCTYTGWRLRGTFGGILAGLLFVLPGAAVIAALVWLYAAFGTVPGVQAAFAGIKAAVIIVVLQALWRLSKKALRKGSDWALAGLGFVGLFFLGLPFPVVVLGAGLFGLVKGQAPAAEPAEVTKGHGPQSPLRVAAFWSILWLTPLALLHFSGFGFLADIGWFFAKLAVVTFGGAYAVLAYMSQTVVEQHGWVTAGQMIDALGLAETTPGPLILVTQFIAMLAGLTTGGMPVFLAAGAVALWATFVPCFLWIFTAAPYVERLSRHPRLGSALKAITAAVTGVILNLSVWFLLHVLFRNLPQTQVGPLSFVVPDWSSLDAEALLLTAVAAGAAIALRGRLLWLLALMVVAGLAVAAAPDLLLP</sequence>
<dbReference type="PANTHER" id="PTHR33567">
    <property type="entry name" value="CHROMATE ION TRANSPORTER (EUROFUNG)"/>
    <property type="match status" value="1"/>
</dbReference>
<accession>A0ABD4X4U0</accession>
<feature type="transmembrane region" description="Helical" evidence="7">
    <location>
        <begin position="199"/>
        <end position="220"/>
    </location>
</feature>
<dbReference type="InterPro" id="IPR014047">
    <property type="entry name" value="Chr_Tranpt_l_chain"/>
</dbReference>
<evidence type="ECO:0000256" key="3">
    <source>
        <dbReference type="ARBA" id="ARBA00022475"/>
    </source>
</evidence>
<dbReference type="AlphaFoldDB" id="A0ABD4X4U0"/>
<dbReference type="PIRSF" id="PIRSF004810">
    <property type="entry name" value="ChrA"/>
    <property type="match status" value="1"/>
</dbReference>
<name>A0ABD4X4U0_9RHOB</name>
<feature type="transmembrane region" description="Helical" evidence="7">
    <location>
        <begin position="301"/>
        <end position="322"/>
    </location>
</feature>
<proteinExistence type="inferred from homology"/>
<keyword evidence="6 7" id="KW-0472">Membrane</keyword>
<feature type="transmembrane region" description="Helical" evidence="7">
    <location>
        <begin position="409"/>
        <end position="430"/>
    </location>
</feature>
<dbReference type="GO" id="GO:0005886">
    <property type="term" value="C:plasma membrane"/>
    <property type="evidence" value="ECO:0007669"/>
    <property type="project" value="UniProtKB-SubCell"/>
</dbReference>
<keyword evidence="3" id="KW-1003">Cell membrane</keyword>
<evidence type="ECO:0000256" key="4">
    <source>
        <dbReference type="ARBA" id="ARBA00022692"/>
    </source>
</evidence>
<dbReference type="EMBL" id="JARCJK010000001">
    <property type="protein sequence ID" value="MDE4164485.1"/>
    <property type="molecule type" value="Genomic_DNA"/>
</dbReference>
<evidence type="ECO:0000256" key="6">
    <source>
        <dbReference type="ARBA" id="ARBA00023136"/>
    </source>
</evidence>
<gene>
    <name evidence="8" type="primary">chrA</name>
    <name evidence="8" type="ORF">PXK24_02185</name>
</gene>
<dbReference type="PANTHER" id="PTHR33567:SF3">
    <property type="entry name" value="CHROMATE ION TRANSPORTER (EUROFUNG)"/>
    <property type="match status" value="1"/>
</dbReference>
<comment type="caution">
    <text evidence="8">The sequence shown here is derived from an EMBL/GenBank/DDBJ whole genome shotgun (WGS) entry which is preliminary data.</text>
</comment>
<dbReference type="Proteomes" id="UP001218364">
    <property type="component" value="Unassembled WGS sequence"/>
</dbReference>
<dbReference type="InterPro" id="IPR003370">
    <property type="entry name" value="Chromate_transpt"/>
</dbReference>
<evidence type="ECO:0000313" key="9">
    <source>
        <dbReference type="Proteomes" id="UP001218364"/>
    </source>
</evidence>
<organism evidence="8 9">
    <name type="scientific">Phaeobacter gallaeciensis</name>
    <dbReference type="NCBI Taxonomy" id="60890"/>
    <lineage>
        <taxon>Bacteria</taxon>
        <taxon>Pseudomonadati</taxon>
        <taxon>Pseudomonadota</taxon>
        <taxon>Alphaproteobacteria</taxon>
        <taxon>Rhodobacterales</taxon>
        <taxon>Roseobacteraceae</taxon>
        <taxon>Phaeobacter</taxon>
    </lineage>
</organism>
<evidence type="ECO:0000256" key="5">
    <source>
        <dbReference type="ARBA" id="ARBA00022989"/>
    </source>
</evidence>
<evidence type="ECO:0000313" key="8">
    <source>
        <dbReference type="EMBL" id="MDE4164485.1"/>
    </source>
</evidence>
<dbReference type="Pfam" id="PF02417">
    <property type="entry name" value="Chromate_transp"/>
    <property type="match status" value="2"/>
</dbReference>
<protein>
    <submittedName>
        <fullName evidence="8">Chromate efflux transporter</fullName>
    </submittedName>
</protein>